<proteinExistence type="predicted"/>
<sequence>MPTDTVDSEDCTLDRIRVGLQLGLGLAGIVFGMASLADIIEYQIPAVVWFAVSAVLFAYAVHLSRRP</sequence>
<reference evidence="2 3" key="1">
    <citation type="journal article" date="2014" name="PLoS Genet.">
        <title>Phylogenetically driven sequencing of extremely halophilic archaea reveals strategies for static and dynamic osmo-response.</title>
        <authorList>
            <person name="Becker E.A."/>
            <person name="Seitzer P.M."/>
            <person name="Tritt A."/>
            <person name="Larsen D."/>
            <person name="Krusor M."/>
            <person name="Yao A.I."/>
            <person name="Wu D."/>
            <person name="Madern D."/>
            <person name="Eisen J.A."/>
            <person name="Darling A.E."/>
            <person name="Facciotti M.T."/>
        </authorList>
    </citation>
    <scope>NUCLEOTIDE SEQUENCE [LARGE SCALE GENOMIC DNA]</scope>
    <source>
        <strain evidence="2 3">DSM 12281</strain>
    </source>
</reference>
<evidence type="ECO:0000313" key="2">
    <source>
        <dbReference type="EMBL" id="ELY90968.1"/>
    </source>
</evidence>
<dbReference type="Proteomes" id="UP000011648">
    <property type="component" value="Unassembled WGS sequence"/>
</dbReference>
<evidence type="ECO:0000313" key="3">
    <source>
        <dbReference type="Proteomes" id="UP000011648"/>
    </source>
</evidence>
<dbReference type="STRING" id="1230458.C484_12111"/>
<gene>
    <name evidence="2" type="ORF">C484_12111</name>
</gene>
<feature type="transmembrane region" description="Helical" evidence="1">
    <location>
        <begin position="42"/>
        <end position="61"/>
    </location>
</feature>
<keyword evidence="1" id="KW-1133">Transmembrane helix</keyword>
<accession>M0A0T0</accession>
<organism evidence="2 3">
    <name type="scientific">Natrialba taiwanensis DSM 12281</name>
    <dbReference type="NCBI Taxonomy" id="1230458"/>
    <lineage>
        <taxon>Archaea</taxon>
        <taxon>Methanobacteriati</taxon>
        <taxon>Methanobacteriota</taxon>
        <taxon>Stenosarchaea group</taxon>
        <taxon>Halobacteria</taxon>
        <taxon>Halobacteriales</taxon>
        <taxon>Natrialbaceae</taxon>
        <taxon>Natrialba</taxon>
    </lineage>
</organism>
<keyword evidence="3" id="KW-1185">Reference proteome</keyword>
<dbReference type="PATRIC" id="fig|1230458.4.peg.2436"/>
<evidence type="ECO:0000256" key="1">
    <source>
        <dbReference type="SAM" id="Phobius"/>
    </source>
</evidence>
<keyword evidence="1" id="KW-0812">Transmembrane</keyword>
<dbReference type="EMBL" id="AOIL01000042">
    <property type="protein sequence ID" value="ELY90968.1"/>
    <property type="molecule type" value="Genomic_DNA"/>
</dbReference>
<feature type="transmembrane region" description="Helical" evidence="1">
    <location>
        <begin position="18"/>
        <end position="36"/>
    </location>
</feature>
<name>M0A0T0_9EURY</name>
<comment type="caution">
    <text evidence="2">The sequence shown here is derived from an EMBL/GenBank/DDBJ whole genome shotgun (WGS) entry which is preliminary data.</text>
</comment>
<keyword evidence="1" id="KW-0472">Membrane</keyword>
<protein>
    <submittedName>
        <fullName evidence="2">Uncharacterized protein</fullName>
    </submittedName>
</protein>
<dbReference type="AlphaFoldDB" id="M0A0T0"/>